<dbReference type="Pfam" id="PF09578">
    <property type="entry name" value="Spore_YabQ"/>
    <property type="match status" value="1"/>
</dbReference>
<feature type="transmembrane region" description="Helical" evidence="1">
    <location>
        <begin position="39"/>
        <end position="58"/>
    </location>
</feature>
<evidence type="ECO:0000313" key="3">
    <source>
        <dbReference type="Proteomes" id="UP001519343"/>
    </source>
</evidence>
<proteinExistence type="predicted"/>
<evidence type="ECO:0000313" key="2">
    <source>
        <dbReference type="EMBL" id="MBP1932476.1"/>
    </source>
</evidence>
<feature type="transmembrane region" description="Helical" evidence="1">
    <location>
        <begin position="70"/>
        <end position="92"/>
    </location>
</feature>
<comment type="caution">
    <text evidence="2">The sequence shown here is derived from an EMBL/GenBank/DDBJ whole genome shotgun (WGS) entry which is preliminary data.</text>
</comment>
<dbReference type="EMBL" id="JAGGKT010000006">
    <property type="protein sequence ID" value="MBP1932476.1"/>
    <property type="molecule type" value="Genomic_DNA"/>
</dbReference>
<keyword evidence="1" id="KW-0472">Membrane</keyword>
<accession>A0ABS4GQG8</accession>
<name>A0ABS4GQG8_9BACL</name>
<keyword evidence="1" id="KW-0812">Transmembrane</keyword>
<gene>
    <name evidence="2" type="ORF">J2Z37_002477</name>
</gene>
<reference evidence="2 3" key="1">
    <citation type="submission" date="2021-03" db="EMBL/GenBank/DDBJ databases">
        <title>Genomic Encyclopedia of Type Strains, Phase IV (KMG-IV): sequencing the most valuable type-strain genomes for metagenomic binning, comparative biology and taxonomic classification.</title>
        <authorList>
            <person name="Goeker M."/>
        </authorList>
    </citation>
    <scope>NUCLEOTIDE SEQUENCE [LARGE SCALE GENOMIC DNA]</scope>
    <source>
        <strain evidence="2 3">DSM 24738</strain>
    </source>
</reference>
<organism evidence="2 3">
    <name type="scientific">Ammoniphilus resinae</name>
    <dbReference type="NCBI Taxonomy" id="861532"/>
    <lineage>
        <taxon>Bacteria</taxon>
        <taxon>Bacillati</taxon>
        <taxon>Bacillota</taxon>
        <taxon>Bacilli</taxon>
        <taxon>Bacillales</taxon>
        <taxon>Paenibacillaceae</taxon>
        <taxon>Aneurinibacillus group</taxon>
        <taxon>Ammoniphilus</taxon>
    </lineage>
</organism>
<dbReference type="InterPro" id="IPR019074">
    <property type="entry name" value="YabQ"/>
</dbReference>
<feature type="transmembrane region" description="Helical" evidence="1">
    <location>
        <begin position="128"/>
        <end position="150"/>
    </location>
</feature>
<sequence>MNIETQLVTMILMVACGVTMGLLYDTYRVMKGQTGMEGLLVLICDLLFWASCTFLVFGTLLRINEGIVRIYLFLGMGIGAWLYFVLFHTFYIKWFLRFIRLVKAIYRFVVRTIEILLVKPLIFLYKVVVAVIVAIALFIWRILLFIYQLFKKIFIPSGKYVKNLGGKALSSSKKKGAGFLKRLAKLFRRDKTKDE</sequence>
<protein>
    <submittedName>
        <fullName evidence="2">Spore cortex biosynthesis protein YabQ</fullName>
    </submittedName>
</protein>
<keyword evidence="1" id="KW-1133">Transmembrane helix</keyword>
<evidence type="ECO:0000256" key="1">
    <source>
        <dbReference type="SAM" id="Phobius"/>
    </source>
</evidence>
<keyword evidence="3" id="KW-1185">Reference proteome</keyword>
<dbReference type="NCBIfam" id="TIGR02893">
    <property type="entry name" value="spore_yabQ"/>
    <property type="match status" value="1"/>
</dbReference>
<dbReference type="Proteomes" id="UP001519343">
    <property type="component" value="Unassembled WGS sequence"/>
</dbReference>
<dbReference type="RefSeq" id="WP_209810513.1">
    <property type="nucleotide sequence ID" value="NZ_JAGGKT010000006.1"/>
</dbReference>
<feature type="transmembrane region" description="Helical" evidence="1">
    <location>
        <begin position="6"/>
        <end position="27"/>
    </location>
</feature>